<proteinExistence type="inferred from homology"/>
<dbReference type="InterPro" id="IPR027417">
    <property type="entry name" value="P-loop_NTPase"/>
</dbReference>
<dbReference type="RefSeq" id="WP_096575883.1">
    <property type="nucleotide sequence ID" value="NZ_CAWNJS010000001.1"/>
</dbReference>
<sequence length="815" mass="94390">MSYTGYLRSIKNELQRTGRTQKSLRVKTIMEQLGYQRRSQAFVDNFNNALAELGLSTDPLFDLYIPLDTKLAISLKDVTPDVQIADMQPIFSKLSAAFPVKHDFFYYLFDFGSEQEYERFQACLDSNQPVGIFLIPQVEDFFSDVVTKILNYELIRKYQYRGNNNIPTASNQKFNTNITTDDDDDDDDYSLSGANIYHFYFSTMTSVILGTTGLDLLDCEKFDEQFEQISVYANKYNSEQLFIVFHCPPVSEIQAQQQEDALGYLVDRVASKIPFTFTLRCKYPNEAAIQHKEEIYAHFRLLLELPHYEIEEDEASLLNYFLELQKAQILADSQLLIGMKAEHFYRLKWRGESTEYIYLKYFAIKTLEALGYDLSKINCEVELTSRDQEASDDEDSYDYEEYQSEIIPIYVDNQVIVEIETLKYQDFEDNNLFLDSLRRILQKSKVWPNKLNTVWLVFPGFEIARNSYQIKKIKEVLEYKLANYYDDHFKIVVMAPDYENHQLVPVSFDALEYPAFEYAAKKSSLAPTYPLTQRLPETKLDFSQVKGLKEEKEKLTKLLRLQSKGYQDAISGILFYGLPGCGKTLLANAFANESGRYFFKFSPADIISVWIGQSQKNIRDIFAQAKKKSPSVLFIDELDSIGFNRNEDNAHTDQKATINQLLIELNNLRNSNVIVIGATNYLSGIDSALKRSGRLDWKIPIFPPDQRERIELFQHYLAKIDFNQIINFEMLAEKSIRFTSSDIELVCREVRNAVLLEEISASLTTADIITYIHNLQEGGLTLNEEQVKEFLDECKRLSVKNPKLETLKLEWGLTE</sequence>
<keyword evidence="4" id="KW-1185">Reference proteome</keyword>
<dbReference type="AlphaFoldDB" id="A0A1Z4MYA4"/>
<reference evidence="3 4" key="1">
    <citation type="submission" date="2017-06" db="EMBL/GenBank/DDBJ databases">
        <title>Genome sequencing of cyanobaciteial culture collection at National Institute for Environmental Studies (NIES).</title>
        <authorList>
            <person name="Hirose Y."/>
            <person name="Shimura Y."/>
            <person name="Fujisawa T."/>
            <person name="Nakamura Y."/>
            <person name="Kawachi M."/>
        </authorList>
    </citation>
    <scope>NUCLEOTIDE SEQUENCE [LARGE SCALE GENOMIC DNA]</scope>
    <source>
        <strain evidence="3 4">NIES-37</strain>
    </source>
</reference>
<dbReference type="CDD" id="cd19481">
    <property type="entry name" value="RecA-like_protease"/>
    <property type="match status" value="1"/>
</dbReference>
<dbReference type="InterPro" id="IPR050168">
    <property type="entry name" value="AAA_ATPase_domain"/>
</dbReference>
<dbReference type="Proteomes" id="UP000218785">
    <property type="component" value="Chromosome"/>
</dbReference>
<gene>
    <name evidence="3" type="ORF">NIES37_24150</name>
</gene>
<name>A0A1Z4MYA4_9CYAN</name>
<protein>
    <submittedName>
        <fullName evidence="3">ATPase central domain-containing protein</fullName>
    </submittedName>
</protein>
<dbReference type="PROSITE" id="PS00674">
    <property type="entry name" value="AAA"/>
    <property type="match status" value="1"/>
</dbReference>
<comment type="similarity">
    <text evidence="1">Belongs to the AAA ATPase family.</text>
</comment>
<dbReference type="SUPFAM" id="SSF52540">
    <property type="entry name" value="P-loop containing nucleoside triphosphate hydrolases"/>
    <property type="match status" value="1"/>
</dbReference>
<accession>A0A1Z4MYA4</accession>
<feature type="domain" description="AAA+ ATPase" evidence="2">
    <location>
        <begin position="569"/>
        <end position="705"/>
    </location>
</feature>
<dbReference type="InterPro" id="IPR003960">
    <property type="entry name" value="ATPase_AAA_CS"/>
</dbReference>
<keyword evidence="1" id="KW-0067">ATP-binding</keyword>
<evidence type="ECO:0000256" key="1">
    <source>
        <dbReference type="RuleBase" id="RU003651"/>
    </source>
</evidence>
<dbReference type="EMBL" id="AP018248">
    <property type="protein sequence ID" value="BAY98465.1"/>
    <property type="molecule type" value="Genomic_DNA"/>
</dbReference>
<organism evidence="3 4">
    <name type="scientific">Tolypothrix tenuis PCC 7101</name>
    <dbReference type="NCBI Taxonomy" id="231146"/>
    <lineage>
        <taxon>Bacteria</taxon>
        <taxon>Bacillati</taxon>
        <taxon>Cyanobacteriota</taxon>
        <taxon>Cyanophyceae</taxon>
        <taxon>Nostocales</taxon>
        <taxon>Tolypothrichaceae</taxon>
        <taxon>Tolypothrix</taxon>
    </lineage>
</organism>
<dbReference type="InterPro" id="IPR003593">
    <property type="entry name" value="AAA+_ATPase"/>
</dbReference>
<dbReference type="GO" id="GO:0016887">
    <property type="term" value="F:ATP hydrolysis activity"/>
    <property type="evidence" value="ECO:0007669"/>
    <property type="project" value="InterPro"/>
</dbReference>
<dbReference type="PANTHER" id="PTHR23077">
    <property type="entry name" value="AAA-FAMILY ATPASE"/>
    <property type="match status" value="1"/>
</dbReference>
<evidence type="ECO:0000313" key="3">
    <source>
        <dbReference type="EMBL" id="BAY98465.1"/>
    </source>
</evidence>
<dbReference type="SMART" id="SM00382">
    <property type="entry name" value="AAA"/>
    <property type="match status" value="1"/>
</dbReference>
<evidence type="ECO:0000313" key="4">
    <source>
        <dbReference type="Proteomes" id="UP000218785"/>
    </source>
</evidence>
<dbReference type="Gene3D" id="1.10.8.60">
    <property type="match status" value="1"/>
</dbReference>
<dbReference type="InterPro" id="IPR003959">
    <property type="entry name" value="ATPase_AAA_core"/>
</dbReference>
<dbReference type="KEGG" id="ttq:NIES37_24150"/>
<keyword evidence="1" id="KW-0547">Nucleotide-binding</keyword>
<dbReference type="Pfam" id="PF00004">
    <property type="entry name" value="AAA"/>
    <property type="match status" value="1"/>
</dbReference>
<evidence type="ECO:0000259" key="2">
    <source>
        <dbReference type="SMART" id="SM00382"/>
    </source>
</evidence>
<dbReference type="GO" id="GO:0005524">
    <property type="term" value="F:ATP binding"/>
    <property type="evidence" value="ECO:0007669"/>
    <property type="project" value="UniProtKB-KW"/>
</dbReference>
<dbReference type="Gene3D" id="3.40.50.300">
    <property type="entry name" value="P-loop containing nucleotide triphosphate hydrolases"/>
    <property type="match status" value="1"/>
</dbReference>